<protein>
    <submittedName>
        <fullName evidence="1">Uncharacterized protein</fullName>
    </submittedName>
</protein>
<sequence>MATQKVIKHAEDLEASMYQPVEMQTDVAFSKAQFLASQAYSGVQKDILSVVLKDGQRYTKAEAEVEINQFKHKGVK</sequence>
<keyword evidence="2" id="KW-1185">Reference proteome</keyword>
<dbReference type="RefSeq" id="WP_126996676.1">
    <property type="nucleotide sequence ID" value="NZ_CP034346.1"/>
</dbReference>
<gene>
    <name evidence="1" type="ORF">EI981_06935</name>
</gene>
<dbReference type="EMBL" id="CP034346">
    <property type="protein sequence ID" value="AZS14220.1"/>
    <property type="molecule type" value="Genomic_DNA"/>
</dbReference>
<accession>A0A3S9UV88</accession>
<dbReference type="Proteomes" id="UP000270678">
    <property type="component" value="Chromosome"/>
</dbReference>
<reference evidence="2" key="1">
    <citation type="submission" date="2018-12" db="EMBL/GenBank/DDBJ databases">
        <title>Complete genome sequence of Paenibacillus sp. MBLB1234.</title>
        <authorList>
            <person name="Nam Y.-D."/>
            <person name="Kang J."/>
            <person name="Chung W.-H."/>
            <person name="Park Y.S."/>
        </authorList>
    </citation>
    <scope>NUCLEOTIDE SEQUENCE [LARGE SCALE GENOMIC DNA]</scope>
    <source>
        <strain evidence="2">MBLB1234</strain>
    </source>
</reference>
<dbReference type="KEGG" id="plut:EI981_06935"/>
<evidence type="ECO:0000313" key="2">
    <source>
        <dbReference type="Proteomes" id="UP000270678"/>
    </source>
</evidence>
<evidence type="ECO:0000313" key="1">
    <source>
        <dbReference type="EMBL" id="AZS14220.1"/>
    </source>
</evidence>
<organism evidence="1 2">
    <name type="scientific">Paenibacillus lutimineralis</name>
    <dbReference type="NCBI Taxonomy" id="2707005"/>
    <lineage>
        <taxon>Bacteria</taxon>
        <taxon>Bacillati</taxon>
        <taxon>Bacillota</taxon>
        <taxon>Bacilli</taxon>
        <taxon>Bacillales</taxon>
        <taxon>Paenibacillaceae</taxon>
        <taxon>Paenibacillus</taxon>
    </lineage>
</organism>
<proteinExistence type="predicted"/>
<dbReference type="OrthoDB" id="2638316at2"/>
<dbReference type="AlphaFoldDB" id="A0A3S9UV88"/>
<name>A0A3S9UV88_9BACL</name>